<dbReference type="SMART" id="SM00382">
    <property type="entry name" value="AAA"/>
    <property type="match status" value="1"/>
</dbReference>
<dbReference type="eggNOG" id="COG1127">
    <property type="taxonomic scope" value="Bacteria"/>
</dbReference>
<reference evidence="5 6" key="1">
    <citation type="journal article" date="2011" name="Stand. Genomic Sci.">
        <title>Complete genome sequence of Allochromatium vinosum DSM 180(T).</title>
        <authorList>
            <person name="Weissgerber T."/>
            <person name="Zigann R."/>
            <person name="Bruce D."/>
            <person name="Chang Y.J."/>
            <person name="Detter J.C."/>
            <person name="Han C."/>
            <person name="Hauser L."/>
            <person name="Jeffries C.D."/>
            <person name="Land M."/>
            <person name="Munk A.C."/>
            <person name="Tapia R."/>
            <person name="Dahl C."/>
        </authorList>
    </citation>
    <scope>NUCLEOTIDE SEQUENCE [LARGE SCALE GENOMIC DNA]</scope>
    <source>
        <strain evidence="6">ATCC 17899 / DSM 180 / NBRC 103801 / NCIMB 10441 / D</strain>
    </source>
</reference>
<dbReference type="AlphaFoldDB" id="D3RQR3"/>
<dbReference type="GO" id="GO:0005524">
    <property type="term" value="F:ATP binding"/>
    <property type="evidence" value="ECO:0007669"/>
    <property type="project" value="UniProtKB-KW"/>
</dbReference>
<dbReference type="GO" id="GO:0016887">
    <property type="term" value="F:ATP hydrolysis activity"/>
    <property type="evidence" value="ECO:0007669"/>
    <property type="project" value="InterPro"/>
</dbReference>
<evidence type="ECO:0000256" key="2">
    <source>
        <dbReference type="ARBA" id="ARBA00022741"/>
    </source>
</evidence>
<gene>
    <name evidence="5" type="ordered locus">Alvin_2841</name>
</gene>
<name>D3RQR3_ALLVD</name>
<evidence type="ECO:0000256" key="3">
    <source>
        <dbReference type="ARBA" id="ARBA00022840"/>
    </source>
</evidence>
<keyword evidence="2" id="KW-0547">Nucleotide-binding</keyword>
<dbReference type="RefSeq" id="WP_012972012.1">
    <property type="nucleotide sequence ID" value="NC_013851.1"/>
</dbReference>
<dbReference type="KEGG" id="alv:Alvin_2841"/>
<dbReference type="PANTHER" id="PTHR43023:SF6">
    <property type="entry name" value="INTERMEMBRANE PHOSPHOLIPID TRANSPORT SYSTEM ATP-BINDING PROTEIN MLAF"/>
    <property type="match status" value="1"/>
</dbReference>
<dbReference type="InterPro" id="IPR027417">
    <property type="entry name" value="P-loop_NTPase"/>
</dbReference>
<dbReference type="PROSITE" id="PS50893">
    <property type="entry name" value="ABC_TRANSPORTER_2"/>
    <property type="match status" value="1"/>
</dbReference>
<dbReference type="InterPro" id="IPR003439">
    <property type="entry name" value="ABC_transporter-like_ATP-bd"/>
</dbReference>
<dbReference type="Pfam" id="PF00005">
    <property type="entry name" value="ABC_tran"/>
    <property type="match status" value="1"/>
</dbReference>
<dbReference type="EMBL" id="CP001896">
    <property type="protein sequence ID" value="ADC63747.1"/>
    <property type="molecule type" value="Genomic_DNA"/>
</dbReference>
<dbReference type="CDD" id="cd03261">
    <property type="entry name" value="ABC_Org_Solvent_Resistant"/>
    <property type="match status" value="1"/>
</dbReference>
<dbReference type="OrthoDB" id="9802264at2"/>
<protein>
    <submittedName>
        <fullName evidence="5">ABC transporter related protein</fullName>
    </submittedName>
</protein>
<dbReference type="HOGENOM" id="CLU_000604_1_22_6"/>
<dbReference type="PROSITE" id="PS00211">
    <property type="entry name" value="ABC_TRANSPORTER_1"/>
    <property type="match status" value="1"/>
</dbReference>
<keyword evidence="6" id="KW-1185">Reference proteome</keyword>
<evidence type="ECO:0000313" key="6">
    <source>
        <dbReference type="Proteomes" id="UP000001441"/>
    </source>
</evidence>
<keyword evidence="3" id="KW-0067">ATP-binding</keyword>
<dbReference type="Proteomes" id="UP000001441">
    <property type="component" value="Chromosome"/>
</dbReference>
<evidence type="ECO:0000256" key="1">
    <source>
        <dbReference type="ARBA" id="ARBA00022448"/>
    </source>
</evidence>
<dbReference type="Gene3D" id="3.40.50.300">
    <property type="entry name" value="P-loop containing nucleotide triphosphate hydrolases"/>
    <property type="match status" value="1"/>
</dbReference>
<keyword evidence="1" id="KW-0813">Transport</keyword>
<evidence type="ECO:0000313" key="5">
    <source>
        <dbReference type="EMBL" id="ADC63747.1"/>
    </source>
</evidence>
<feature type="domain" description="ABC transporter" evidence="4">
    <location>
        <begin position="30"/>
        <end position="266"/>
    </location>
</feature>
<proteinExistence type="predicted"/>
<dbReference type="InterPro" id="IPR003593">
    <property type="entry name" value="AAA+_ATPase"/>
</dbReference>
<sequence>MTGQGLEPDDVLETRGAVSDPVAAVSDALVEIRGLSFRRGERVIFEDLDLDIRRGAVTAVMGPSGTGKTTLLKLITGQLHPDAGTILVDGRDVTRLDRAELYRLRRRMGMLFQSGALLTDLSVFDNVAYPLREHTNLSASMVRKLVLLKLEAVGLRGARDLMPSELSGGMARRVALARAIALDPMMILYDEPFTGQDPISMGMLMALIRQLNDASGLTSILVSHDVRETASIADYLYVIFEGRVVAQGTPDALAADRSEWVRQFMDGLPDGPVHFHYPAPELAEDLLTGRRR</sequence>
<dbReference type="InterPro" id="IPR017871">
    <property type="entry name" value="ABC_transporter-like_CS"/>
</dbReference>
<dbReference type="PANTHER" id="PTHR43023">
    <property type="entry name" value="PROTEIN TRIGALACTOSYLDIACYLGLYCEROL 3, CHLOROPLASTIC"/>
    <property type="match status" value="1"/>
</dbReference>
<evidence type="ECO:0000259" key="4">
    <source>
        <dbReference type="PROSITE" id="PS50893"/>
    </source>
</evidence>
<dbReference type="STRING" id="572477.Alvin_2841"/>
<organism evidence="5 6">
    <name type="scientific">Allochromatium vinosum (strain ATCC 17899 / DSM 180 / NBRC 103801 / NCIMB 10441 / D)</name>
    <name type="common">Chromatium vinosum</name>
    <dbReference type="NCBI Taxonomy" id="572477"/>
    <lineage>
        <taxon>Bacteria</taxon>
        <taxon>Pseudomonadati</taxon>
        <taxon>Pseudomonadota</taxon>
        <taxon>Gammaproteobacteria</taxon>
        <taxon>Chromatiales</taxon>
        <taxon>Chromatiaceae</taxon>
        <taxon>Allochromatium</taxon>
    </lineage>
</organism>
<accession>D3RQR3</accession>
<dbReference type="SUPFAM" id="SSF52540">
    <property type="entry name" value="P-loop containing nucleoside triphosphate hydrolases"/>
    <property type="match status" value="1"/>
</dbReference>